<dbReference type="GO" id="GO:0008270">
    <property type="term" value="F:zinc ion binding"/>
    <property type="evidence" value="ECO:0007669"/>
    <property type="project" value="InterPro"/>
</dbReference>
<dbReference type="GO" id="GO:0005634">
    <property type="term" value="C:nucleus"/>
    <property type="evidence" value="ECO:0007669"/>
    <property type="project" value="UniProtKB-SubCell"/>
</dbReference>
<dbReference type="Proteomes" id="UP001322277">
    <property type="component" value="Chromosome 10"/>
</dbReference>
<feature type="region of interest" description="Disordered" evidence="3">
    <location>
        <begin position="135"/>
        <end position="170"/>
    </location>
</feature>
<dbReference type="RefSeq" id="XP_062787295.1">
    <property type="nucleotide sequence ID" value="XM_062931244.1"/>
</dbReference>
<keyword evidence="2" id="KW-0539">Nucleus</keyword>
<feature type="domain" description="Zn(2)-C6 fungal-type" evidence="4">
    <location>
        <begin position="57"/>
        <end position="86"/>
    </location>
</feature>
<evidence type="ECO:0000313" key="5">
    <source>
        <dbReference type="EMBL" id="WQF90074.1"/>
    </source>
</evidence>
<reference evidence="6" key="1">
    <citation type="journal article" date="2023" name="bioRxiv">
        <title>Complete genome of the Medicago anthracnose fungus, Colletotrichum destructivum, reveals a mini-chromosome-like region within a core chromosome.</title>
        <authorList>
            <person name="Lapalu N."/>
            <person name="Simon A."/>
            <person name="Lu A."/>
            <person name="Plaumann P.-L."/>
            <person name="Amselem J."/>
            <person name="Pigne S."/>
            <person name="Auger A."/>
            <person name="Koch C."/>
            <person name="Dallery J.-F."/>
            <person name="O'Connell R.J."/>
        </authorList>
    </citation>
    <scope>NUCLEOTIDE SEQUENCE [LARGE SCALE GENOMIC DNA]</scope>
    <source>
        <strain evidence="6">CBS 520.97</strain>
    </source>
</reference>
<dbReference type="Gene3D" id="4.10.240.10">
    <property type="entry name" value="Zn(2)-C6 fungal-type DNA-binding domain"/>
    <property type="match status" value="1"/>
</dbReference>
<name>A0AAX4J3D2_9PEZI</name>
<dbReference type="InterPro" id="IPR050613">
    <property type="entry name" value="Sec_Metabolite_Reg"/>
</dbReference>
<gene>
    <name evidence="5" type="ORF">CDEST_15088</name>
</gene>
<keyword evidence="6" id="KW-1185">Reference proteome</keyword>
<dbReference type="GO" id="GO:0000981">
    <property type="term" value="F:DNA-binding transcription factor activity, RNA polymerase II-specific"/>
    <property type="evidence" value="ECO:0007669"/>
    <property type="project" value="InterPro"/>
</dbReference>
<evidence type="ECO:0000256" key="1">
    <source>
        <dbReference type="ARBA" id="ARBA00004123"/>
    </source>
</evidence>
<dbReference type="CDD" id="cd00067">
    <property type="entry name" value="GAL4"/>
    <property type="match status" value="1"/>
</dbReference>
<dbReference type="AlphaFoldDB" id="A0AAX4J3D2"/>
<dbReference type="EMBL" id="CP137314">
    <property type="protein sequence ID" value="WQF90074.1"/>
    <property type="molecule type" value="Genomic_DNA"/>
</dbReference>
<dbReference type="GeneID" id="87951588"/>
<comment type="subcellular location">
    <subcellularLocation>
        <location evidence="1">Nucleus</location>
    </subcellularLocation>
</comment>
<dbReference type="InterPro" id="IPR036864">
    <property type="entry name" value="Zn2-C6_fun-type_DNA-bd_sf"/>
</dbReference>
<dbReference type="PANTHER" id="PTHR31001">
    <property type="entry name" value="UNCHARACTERIZED TRANSCRIPTIONAL REGULATORY PROTEIN"/>
    <property type="match status" value="1"/>
</dbReference>
<evidence type="ECO:0000256" key="2">
    <source>
        <dbReference type="ARBA" id="ARBA00023242"/>
    </source>
</evidence>
<protein>
    <submittedName>
        <fullName evidence="5">Zn(2)Cys(6) fungal-type DNA-binding domain-containing protein</fullName>
    </submittedName>
</protein>
<evidence type="ECO:0000256" key="3">
    <source>
        <dbReference type="SAM" id="MobiDB-lite"/>
    </source>
</evidence>
<dbReference type="InterPro" id="IPR001138">
    <property type="entry name" value="Zn2Cys6_DnaBD"/>
</dbReference>
<proteinExistence type="predicted"/>
<keyword evidence="5" id="KW-0238">DNA-binding</keyword>
<dbReference type="GO" id="GO:0003677">
    <property type="term" value="F:DNA binding"/>
    <property type="evidence" value="ECO:0007669"/>
    <property type="project" value="UniProtKB-KW"/>
</dbReference>
<dbReference type="SUPFAM" id="SSF57701">
    <property type="entry name" value="Zn2/Cys6 DNA-binding domain"/>
    <property type="match status" value="1"/>
</dbReference>
<dbReference type="PROSITE" id="PS50048">
    <property type="entry name" value="ZN2_CY6_FUNGAL_2"/>
    <property type="match status" value="1"/>
</dbReference>
<evidence type="ECO:0000313" key="6">
    <source>
        <dbReference type="Proteomes" id="UP001322277"/>
    </source>
</evidence>
<evidence type="ECO:0000259" key="4">
    <source>
        <dbReference type="PROSITE" id="PS50048"/>
    </source>
</evidence>
<organism evidence="5 6">
    <name type="scientific">Colletotrichum destructivum</name>
    <dbReference type="NCBI Taxonomy" id="34406"/>
    <lineage>
        <taxon>Eukaryota</taxon>
        <taxon>Fungi</taxon>
        <taxon>Dikarya</taxon>
        <taxon>Ascomycota</taxon>
        <taxon>Pezizomycotina</taxon>
        <taxon>Sordariomycetes</taxon>
        <taxon>Hypocreomycetidae</taxon>
        <taxon>Glomerellales</taxon>
        <taxon>Glomerellaceae</taxon>
        <taxon>Colletotrichum</taxon>
        <taxon>Colletotrichum destructivum species complex</taxon>
    </lineage>
</organism>
<dbReference type="SMART" id="SM00066">
    <property type="entry name" value="GAL4"/>
    <property type="match status" value="1"/>
</dbReference>
<dbReference type="KEGG" id="cdet:87951588"/>
<accession>A0AAX4J3D2</accession>
<dbReference type="Pfam" id="PF00172">
    <property type="entry name" value="Zn_clus"/>
    <property type="match status" value="1"/>
</dbReference>
<sequence>MPFFPGTTLSLSPWASQRPSPRCWAYNVTCVSRHGSNDLKMTSPQSTSPPSCQHKHVCSLCARRKVKCDKAEPCSNCVKSKAQCVYEVPIQPRPRKRAADEELLARLRTYEELMRKHGVDFATYAHTWITTGPQGQVKQCDSPGPVSAPAAAEDGGLRIQAEDDSPAETERSVLLFHAQRAGHASPFPMDLT</sequence>
<dbReference type="PANTHER" id="PTHR31001:SF45">
    <property type="entry name" value="ZN(II)2CYS6 TRANSCRIPTION FACTOR (EUROFUNG)"/>
    <property type="match status" value="1"/>
</dbReference>